<dbReference type="EMBL" id="JPMX01000015">
    <property type="protein sequence ID" value="KGH47932.1"/>
    <property type="molecule type" value="Genomic_DNA"/>
</dbReference>
<dbReference type="Proteomes" id="UP000029713">
    <property type="component" value="Unassembled WGS sequence"/>
</dbReference>
<comment type="subcellular location">
    <subcellularLocation>
        <location evidence="1">Cell membrane</location>
        <topology evidence="1">Multi-pass membrane protein</topology>
    </subcellularLocation>
</comment>
<feature type="transmembrane region" description="Helical" evidence="7">
    <location>
        <begin position="238"/>
        <end position="258"/>
    </location>
</feature>
<dbReference type="GO" id="GO:0022857">
    <property type="term" value="F:transmembrane transporter activity"/>
    <property type="evidence" value="ECO:0007669"/>
    <property type="project" value="InterPro"/>
</dbReference>
<keyword evidence="5 7" id="KW-0472">Membrane</keyword>
<keyword evidence="4 7" id="KW-1133">Transmembrane helix</keyword>
<feature type="transmembrane region" description="Helical" evidence="7">
    <location>
        <begin position="394"/>
        <end position="414"/>
    </location>
</feature>
<dbReference type="STRING" id="1522368.IN07_05340"/>
<evidence type="ECO:0000256" key="6">
    <source>
        <dbReference type="SAM" id="MobiDB-lite"/>
    </source>
</evidence>
<dbReference type="SUPFAM" id="SSF103473">
    <property type="entry name" value="MFS general substrate transporter"/>
    <property type="match status" value="1"/>
</dbReference>
<feature type="transmembrane region" description="Helical" evidence="7">
    <location>
        <begin position="301"/>
        <end position="320"/>
    </location>
</feature>
<reference evidence="8 9" key="1">
    <citation type="submission" date="2014-07" db="EMBL/GenBank/DDBJ databases">
        <title>Biosystematic studies on Modestobacter strains isolated from extreme hyper-arid desert soil and from historic building.</title>
        <authorList>
            <person name="Bukarasam K."/>
            <person name="Bull A."/>
            <person name="Girard G."/>
            <person name="van Wezel G."/>
            <person name="Goodfellow M."/>
        </authorList>
    </citation>
    <scope>NUCLEOTIDE SEQUENCE [LARGE SCALE GENOMIC DNA]</scope>
    <source>
        <strain evidence="8 9">KNN45-2b</strain>
    </source>
</reference>
<keyword evidence="2" id="KW-1003">Cell membrane</keyword>
<feature type="region of interest" description="Disordered" evidence="6">
    <location>
        <begin position="422"/>
        <end position="449"/>
    </location>
</feature>
<evidence type="ECO:0000256" key="3">
    <source>
        <dbReference type="ARBA" id="ARBA00022692"/>
    </source>
</evidence>
<evidence type="ECO:0000313" key="9">
    <source>
        <dbReference type="Proteomes" id="UP000029713"/>
    </source>
</evidence>
<dbReference type="CDD" id="cd06173">
    <property type="entry name" value="MFS_MefA_like"/>
    <property type="match status" value="1"/>
</dbReference>
<evidence type="ECO:0000256" key="2">
    <source>
        <dbReference type="ARBA" id="ARBA00022475"/>
    </source>
</evidence>
<keyword evidence="3 7" id="KW-0812">Transmembrane</keyword>
<dbReference type="InterPro" id="IPR022324">
    <property type="entry name" value="Bacilysin_exporter_BacE_put"/>
</dbReference>
<feature type="transmembrane region" description="Helical" evidence="7">
    <location>
        <begin position="270"/>
        <end position="289"/>
    </location>
</feature>
<sequence>MTSPDQWREAAPVTRDRSLLRHHDFRQLWAAETVSQVGTQVTLLALPVLAVSLLEATPLEMGVLTALETAAFLLIGLPAGAWVDRWRRRRVLVTADLVRAAVLATLPVAYLLDVLTLGQLFVVAAATGTATVFFDVAYQSYLPALVDRDQLVDGNGKLEASRAVAQVAGPGITGVLLRVLSAPMVIALDAASFLLSAFFLSRVERPDAVPDRAGRRPLRTEIAEGLSFVVRQPLLRRIVACTGTSNLFSTITTTLLVLYALRRLELSESVLGLVFSAGAVGGLVGAATAARFARTVGEGRAIPLAVMVMVPFTALTPLAATGAPLILLPLGQFGFSWAVVVYNITQVSFRQRLCPPALLGRMNASVRFLVFGTMPLGGLLGGVLGTWLGVLPTLWIAAAGQLLAAGWVVASPLLRMRDLPDGPDAPAGGVTTVPEARAPTAGNDPERSG</sequence>
<dbReference type="InterPro" id="IPR036259">
    <property type="entry name" value="MFS_trans_sf"/>
</dbReference>
<feature type="transmembrane region" description="Helical" evidence="7">
    <location>
        <begin position="366"/>
        <end position="388"/>
    </location>
</feature>
<evidence type="ECO:0000256" key="5">
    <source>
        <dbReference type="ARBA" id="ARBA00023136"/>
    </source>
</evidence>
<dbReference type="GO" id="GO:0005886">
    <property type="term" value="C:plasma membrane"/>
    <property type="evidence" value="ECO:0007669"/>
    <property type="project" value="UniProtKB-SubCell"/>
</dbReference>
<comment type="caution">
    <text evidence="8">The sequence shown here is derived from an EMBL/GenBank/DDBJ whole genome shotgun (WGS) entry which is preliminary data.</text>
</comment>
<accession>A0A098YBT3</accession>
<evidence type="ECO:0000256" key="1">
    <source>
        <dbReference type="ARBA" id="ARBA00004651"/>
    </source>
</evidence>
<evidence type="ECO:0000256" key="4">
    <source>
        <dbReference type="ARBA" id="ARBA00022989"/>
    </source>
</evidence>
<dbReference type="Gene3D" id="1.20.1250.20">
    <property type="entry name" value="MFS general substrate transporter like domains"/>
    <property type="match status" value="1"/>
</dbReference>
<name>A0A098YBT3_9ACTN</name>
<protein>
    <submittedName>
        <fullName evidence="8">MFS transporter</fullName>
    </submittedName>
</protein>
<organism evidence="8 9">
    <name type="scientific">Modestobacter caceresii</name>
    <dbReference type="NCBI Taxonomy" id="1522368"/>
    <lineage>
        <taxon>Bacteria</taxon>
        <taxon>Bacillati</taxon>
        <taxon>Actinomycetota</taxon>
        <taxon>Actinomycetes</taxon>
        <taxon>Geodermatophilales</taxon>
        <taxon>Geodermatophilaceae</taxon>
        <taxon>Modestobacter</taxon>
    </lineage>
</organism>
<dbReference type="InterPro" id="IPR011701">
    <property type="entry name" value="MFS"/>
</dbReference>
<keyword evidence="9" id="KW-1185">Reference proteome</keyword>
<dbReference type="AlphaFoldDB" id="A0A098YBT3"/>
<dbReference type="PANTHER" id="PTHR23513:SF6">
    <property type="entry name" value="MAJOR FACILITATOR SUPERFAMILY ASSOCIATED DOMAIN-CONTAINING PROTEIN"/>
    <property type="match status" value="1"/>
</dbReference>
<gene>
    <name evidence="8" type="ORF">IN07_05340</name>
</gene>
<evidence type="ECO:0000256" key="7">
    <source>
        <dbReference type="SAM" id="Phobius"/>
    </source>
</evidence>
<feature type="transmembrane region" description="Helical" evidence="7">
    <location>
        <begin position="61"/>
        <end position="79"/>
    </location>
</feature>
<proteinExistence type="predicted"/>
<evidence type="ECO:0000313" key="8">
    <source>
        <dbReference type="EMBL" id="KGH47932.1"/>
    </source>
</evidence>
<dbReference type="PRINTS" id="PR01988">
    <property type="entry name" value="EXPORTERBACE"/>
</dbReference>
<dbReference type="Pfam" id="PF07690">
    <property type="entry name" value="MFS_1"/>
    <property type="match status" value="1"/>
</dbReference>
<feature type="transmembrane region" description="Helical" evidence="7">
    <location>
        <begin position="326"/>
        <end position="345"/>
    </location>
</feature>
<dbReference type="PANTHER" id="PTHR23513">
    <property type="entry name" value="INTEGRAL MEMBRANE EFFLUX PROTEIN-RELATED"/>
    <property type="match status" value="1"/>
</dbReference>